<proteinExistence type="predicted"/>
<reference evidence="3" key="1">
    <citation type="submission" date="2022-06" db="EMBL/GenBank/DDBJ databases">
        <title>Devosia sp. XJ19-45 genome assembly.</title>
        <authorList>
            <person name="Li B."/>
            <person name="Cai M."/>
            <person name="Nie G."/>
            <person name="Li W."/>
        </authorList>
    </citation>
    <scope>NUCLEOTIDE SEQUENCE</scope>
    <source>
        <strain evidence="3">XJ19-45</strain>
    </source>
</reference>
<dbReference type="GO" id="GO:0016787">
    <property type="term" value="F:hydrolase activity"/>
    <property type="evidence" value="ECO:0007669"/>
    <property type="project" value="UniProtKB-KW"/>
</dbReference>
<evidence type="ECO:0000256" key="1">
    <source>
        <dbReference type="ARBA" id="ARBA00022801"/>
    </source>
</evidence>
<dbReference type="Pfam" id="PF00857">
    <property type="entry name" value="Isochorismatase"/>
    <property type="match status" value="1"/>
</dbReference>
<feature type="domain" description="Isochorismatase-like" evidence="2">
    <location>
        <begin position="8"/>
        <end position="183"/>
    </location>
</feature>
<dbReference type="PANTHER" id="PTHR43540:SF6">
    <property type="entry name" value="ISOCHORISMATASE-LIKE DOMAIN-CONTAINING PROTEIN"/>
    <property type="match status" value="1"/>
</dbReference>
<name>A0A9Q4FS93_9HYPH</name>
<dbReference type="Gene3D" id="3.40.50.850">
    <property type="entry name" value="Isochorismatase-like"/>
    <property type="match status" value="1"/>
</dbReference>
<keyword evidence="4" id="KW-1185">Reference proteome</keyword>
<dbReference type="InterPro" id="IPR050272">
    <property type="entry name" value="Isochorismatase-like_hydrls"/>
</dbReference>
<evidence type="ECO:0000313" key="3">
    <source>
        <dbReference type="EMBL" id="MCP8888306.1"/>
    </source>
</evidence>
<dbReference type="SUPFAM" id="SSF52499">
    <property type="entry name" value="Isochorismatase-like hydrolases"/>
    <property type="match status" value="1"/>
</dbReference>
<protein>
    <submittedName>
        <fullName evidence="3">Cysteine hydrolase</fullName>
    </submittedName>
</protein>
<evidence type="ECO:0000259" key="2">
    <source>
        <dbReference type="Pfam" id="PF00857"/>
    </source>
</evidence>
<keyword evidence="1 3" id="KW-0378">Hydrolase</keyword>
<dbReference type="RefSeq" id="WP_254675363.1">
    <property type="nucleotide sequence ID" value="NZ_JAMWDU010000005.1"/>
</dbReference>
<dbReference type="InterPro" id="IPR036380">
    <property type="entry name" value="Isochorismatase-like_sf"/>
</dbReference>
<dbReference type="AlphaFoldDB" id="A0A9Q4FS93"/>
<dbReference type="EMBL" id="JAMWDU010000005">
    <property type="protein sequence ID" value="MCP8888306.1"/>
    <property type="molecule type" value="Genomic_DNA"/>
</dbReference>
<dbReference type="InterPro" id="IPR000868">
    <property type="entry name" value="Isochorismatase-like_dom"/>
</dbReference>
<sequence length="198" mass="22033">MRAPSTLAHICVDMQNLFAFDTPWHAPWLGRVLPAIEEVAARFADRTIFTRFVPPRVIEAAVGHWKDYYALWPDMVGERLTPDLIDLVPSLRRLVPPAEVLDKPVYSPWWSGDLHRALRARGASSVIITGGETDVCVLATTLGAIDLGYHVYLPLDALFGSADPTHDAMLDIYRSRFQAQLTVTSVGELIDLRQEAGL</sequence>
<comment type="caution">
    <text evidence="3">The sequence shown here is derived from an EMBL/GenBank/DDBJ whole genome shotgun (WGS) entry which is preliminary data.</text>
</comment>
<gene>
    <name evidence="3" type="ORF">NF348_14385</name>
</gene>
<organism evidence="3 4">
    <name type="scientific">Devosia ureilytica</name>
    <dbReference type="NCBI Taxonomy" id="2952754"/>
    <lineage>
        <taxon>Bacteria</taxon>
        <taxon>Pseudomonadati</taxon>
        <taxon>Pseudomonadota</taxon>
        <taxon>Alphaproteobacteria</taxon>
        <taxon>Hyphomicrobiales</taxon>
        <taxon>Devosiaceae</taxon>
        <taxon>Devosia</taxon>
    </lineage>
</organism>
<dbReference type="Proteomes" id="UP001060275">
    <property type="component" value="Unassembled WGS sequence"/>
</dbReference>
<dbReference type="PANTHER" id="PTHR43540">
    <property type="entry name" value="PEROXYUREIDOACRYLATE/UREIDOACRYLATE AMIDOHYDROLASE-RELATED"/>
    <property type="match status" value="1"/>
</dbReference>
<dbReference type="CDD" id="cd00431">
    <property type="entry name" value="cysteine_hydrolases"/>
    <property type="match status" value="1"/>
</dbReference>
<evidence type="ECO:0000313" key="4">
    <source>
        <dbReference type="Proteomes" id="UP001060275"/>
    </source>
</evidence>
<accession>A0A9Q4FS93</accession>